<evidence type="ECO:0000256" key="4">
    <source>
        <dbReference type="ARBA" id="ARBA00022519"/>
    </source>
</evidence>
<dbReference type="AlphaFoldDB" id="A0A8I1K767"/>
<dbReference type="PANTHER" id="PTHR23522:SF10">
    <property type="entry name" value="3-PHENYLPROPIONIC ACID TRANSPORTER-RELATED"/>
    <property type="match status" value="1"/>
</dbReference>
<evidence type="ECO:0000256" key="7">
    <source>
        <dbReference type="ARBA" id="ARBA00023136"/>
    </source>
</evidence>
<reference evidence="10" key="1">
    <citation type="submission" date="2020-12" db="EMBL/GenBank/DDBJ databases">
        <title>Antibiotic resistance and phylogeny of Pseudomonas spp. isolated over three decades from chicken meat in the Norwegian food chain.</title>
        <authorList>
            <person name="Moen B."/>
        </authorList>
    </citation>
    <scope>NUCLEOTIDE SEQUENCE</scope>
    <source>
        <strain evidence="10">MF6762</strain>
    </source>
</reference>
<dbReference type="RefSeq" id="WP_019827083.1">
    <property type="nucleotide sequence ID" value="NZ_ATLR01000034.1"/>
</dbReference>
<keyword evidence="3" id="KW-1003">Cell membrane</keyword>
<feature type="transmembrane region" description="Helical" evidence="9">
    <location>
        <begin position="348"/>
        <end position="368"/>
    </location>
</feature>
<feature type="transmembrane region" description="Helical" evidence="9">
    <location>
        <begin position="46"/>
        <end position="64"/>
    </location>
</feature>
<evidence type="ECO:0000256" key="8">
    <source>
        <dbReference type="SAM" id="MobiDB-lite"/>
    </source>
</evidence>
<dbReference type="Proteomes" id="UP000658390">
    <property type="component" value="Unassembled WGS sequence"/>
</dbReference>
<feature type="transmembrane region" description="Helical" evidence="9">
    <location>
        <begin position="12"/>
        <end position="34"/>
    </location>
</feature>
<dbReference type="GO" id="GO:0005886">
    <property type="term" value="C:plasma membrane"/>
    <property type="evidence" value="ECO:0007669"/>
    <property type="project" value="UniProtKB-SubCell"/>
</dbReference>
<feature type="transmembrane region" description="Helical" evidence="9">
    <location>
        <begin position="319"/>
        <end position="336"/>
    </location>
</feature>
<keyword evidence="6 9" id="KW-1133">Transmembrane helix</keyword>
<feature type="transmembrane region" description="Helical" evidence="9">
    <location>
        <begin position="76"/>
        <end position="98"/>
    </location>
</feature>
<gene>
    <name evidence="10" type="ORF">JFT45_07145</name>
</gene>
<evidence type="ECO:0000256" key="5">
    <source>
        <dbReference type="ARBA" id="ARBA00022692"/>
    </source>
</evidence>
<keyword evidence="5 9" id="KW-0812">Transmembrane</keyword>
<dbReference type="PRINTS" id="PR00174">
    <property type="entry name" value="LACYSMPORT"/>
</dbReference>
<dbReference type="NCBIfam" id="TIGR00882">
    <property type="entry name" value="2A0105"/>
    <property type="match status" value="1"/>
</dbReference>
<evidence type="ECO:0000256" key="1">
    <source>
        <dbReference type="ARBA" id="ARBA00004429"/>
    </source>
</evidence>
<feature type="transmembrane region" description="Helical" evidence="9">
    <location>
        <begin position="145"/>
        <end position="162"/>
    </location>
</feature>
<dbReference type="SUPFAM" id="SSF103473">
    <property type="entry name" value="MFS general substrate transporter"/>
    <property type="match status" value="1"/>
</dbReference>
<keyword evidence="7 9" id="KW-0472">Membrane</keyword>
<keyword evidence="2" id="KW-0813">Transport</keyword>
<evidence type="ECO:0000313" key="10">
    <source>
        <dbReference type="EMBL" id="MBJ2256291.1"/>
    </source>
</evidence>
<feature type="region of interest" description="Disordered" evidence="8">
    <location>
        <begin position="403"/>
        <end position="425"/>
    </location>
</feature>
<accession>A0A8I1K767</accession>
<feature type="transmembrane region" description="Helical" evidence="9">
    <location>
        <begin position="104"/>
        <end position="125"/>
    </location>
</feature>
<dbReference type="PANTHER" id="PTHR23522">
    <property type="entry name" value="BLL5896 PROTEIN"/>
    <property type="match status" value="1"/>
</dbReference>
<comment type="subcellular location">
    <subcellularLocation>
        <location evidence="1">Cell inner membrane</location>
        <topology evidence="1">Multi-pass membrane protein</topology>
    </subcellularLocation>
</comment>
<dbReference type="Pfam" id="PF01306">
    <property type="entry name" value="LacY_symp"/>
    <property type="match status" value="1"/>
</dbReference>
<dbReference type="GO" id="GO:0015528">
    <property type="term" value="F:lactose:proton symporter activity"/>
    <property type="evidence" value="ECO:0007669"/>
    <property type="project" value="TreeGrafter"/>
</dbReference>
<feature type="transmembrane region" description="Helical" evidence="9">
    <location>
        <begin position="290"/>
        <end position="313"/>
    </location>
</feature>
<dbReference type="GO" id="GO:0030395">
    <property type="term" value="F:lactose binding"/>
    <property type="evidence" value="ECO:0007669"/>
    <property type="project" value="TreeGrafter"/>
</dbReference>
<dbReference type="Gene3D" id="1.20.1250.20">
    <property type="entry name" value="MFS general substrate transporter like domains"/>
    <property type="match status" value="2"/>
</dbReference>
<dbReference type="InterPro" id="IPR000576">
    <property type="entry name" value="LacY/RafB_perm_fam"/>
</dbReference>
<evidence type="ECO:0000256" key="3">
    <source>
        <dbReference type="ARBA" id="ARBA00022475"/>
    </source>
</evidence>
<evidence type="ECO:0000256" key="6">
    <source>
        <dbReference type="ARBA" id="ARBA00022989"/>
    </source>
</evidence>
<dbReference type="InterPro" id="IPR036259">
    <property type="entry name" value="MFS_trans_sf"/>
</dbReference>
<evidence type="ECO:0000256" key="9">
    <source>
        <dbReference type="SAM" id="Phobius"/>
    </source>
</evidence>
<comment type="caution">
    <text evidence="10">The sequence shown here is derived from an EMBL/GenBank/DDBJ whole genome shotgun (WGS) entry which is preliminary data.</text>
</comment>
<feature type="transmembrane region" description="Helical" evidence="9">
    <location>
        <begin position="218"/>
        <end position="238"/>
    </location>
</feature>
<evidence type="ECO:0000256" key="2">
    <source>
        <dbReference type="ARBA" id="ARBA00022448"/>
    </source>
</evidence>
<proteinExistence type="predicted"/>
<dbReference type="NCBIfam" id="NF007077">
    <property type="entry name" value="PRK09528.1"/>
    <property type="match status" value="1"/>
</dbReference>
<protein>
    <submittedName>
        <fullName evidence="10">MFS transporter</fullName>
    </submittedName>
</protein>
<keyword evidence="4" id="KW-0997">Cell inner membrane</keyword>
<name>A0A8I1K767_9PSED</name>
<dbReference type="EMBL" id="JAEKCZ010000005">
    <property type="protein sequence ID" value="MBJ2256291.1"/>
    <property type="molecule type" value="Genomic_DNA"/>
</dbReference>
<evidence type="ECO:0000313" key="11">
    <source>
        <dbReference type="Proteomes" id="UP000658390"/>
    </source>
</evidence>
<feature type="transmembrane region" description="Helical" evidence="9">
    <location>
        <begin position="380"/>
        <end position="399"/>
    </location>
</feature>
<feature type="transmembrane region" description="Helical" evidence="9">
    <location>
        <begin position="168"/>
        <end position="185"/>
    </location>
</feature>
<organism evidence="10 11">
    <name type="scientific">Pseudomonas psychrophila</name>
    <dbReference type="NCBI Taxonomy" id="122355"/>
    <lineage>
        <taxon>Bacteria</taxon>
        <taxon>Pseudomonadati</taxon>
        <taxon>Pseudomonadota</taxon>
        <taxon>Gammaproteobacteria</taxon>
        <taxon>Pseudomonadales</taxon>
        <taxon>Pseudomonadaceae</taxon>
        <taxon>Pseudomonas</taxon>
    </lineage>
</organism>
<sequence length="425" mass="46365">MRASSKIEYLQVSGLLYFFFFAFSSSFSLFSIWIHKAIGLNGAETGMVFAANTIAAMLILPFYGVLQDRLGMSKKLLVWIGVLLCCTAPFCIYVYSWLLATNLVLGVVVGAAFLGFAMLAGAGLIESYTERLSRHMGFEFGKARLWGSLGWASATGVVGVMFSINPNIMFYMSTGSGIIFLLILFRMDLGKYCDSTSQAAKAFANPVRMKDFWVLMTLPRFWAFGLFMTGVCGIYAVYDQQFPVYFSSFYPNPEDGIRAYGYLNSSQVFVEALCMLFAPWLISRIGAKNGLILTGTIMFVRILGSGVAVDVWVIASCKMLHALEVPILLVSAFKYIAGNFDPRLSATLYLVGFQAAQSLTAMFLAPVAGYGYDHIGFSSVYVLMAGVVGVCLLISCLTLRSQSSRTPCSTVPDHAPSPPATTAIV</sequence>